<feature type="transmembrane region" description="Helical" evidence="1">
    <location>
        <begin position="137"/>
        <end position="159"/>
    </location>
</feature>
<dbReference type="EMBL" id="JAEHJZ010000018">
    <property type="protein sequence ID" value="MBJ7880624.1"/>
    <property type="molecule type" value="Genomic_DNA"/>
</dbReference>
<protein>
    <submittedName>
        <fullName evidence="2">PepSY domain-containing protein</fullName>
    </submittedName>
</protein>
<organism evidence="2 3">
    <name type="scientific">Gelidibacter salicanalis</name>
    <dbReference type="NCBI Taxonomy" id="291193"/>
    <lineage>
        <taxon>Bacteria</taxon>
        <taxon>Pseudomonadati</taxon>
        <taxon>Bacteroidota</taxon>
        <taxon>Flavobacteriia</taxon>
        <taxon>Flavobacteriales</taxon>
        <taxon>Flavobacteriaceae</taxon>
        <taxon>Gelidibacter</taxon>
    </lineage>
</organism>
<feature type="transmembrane region" description="Helical" evidence="1">
    <location>
        <begin position="329"/>
        <end position="350"/>
    </location>
</feature>
<evidence type="ECO:0000256" key="1">
    <source>
        <dbReference type="SAM" id="Phobius"/>
    </source>
</evidence>
<dbReference type="Pfam" id="PF03929">
    <property type="entry name" value="PepSY_TM"/>
    <property type="match status" value="1"/>
</dbReference>
<proteinExistence type="predicted"/>
<dbReference type="AlphaFoldDB" id="A0A934KMT8"/>
<dbReference type="Proteomes" id="UP000662373">
    <property type="component" value="Unassembled WGS sequence"/>
</dbReference>
<keyword evidence="1" id="KW-0812">Transmembrane</keyword>
<dbReference type="PANTHER" id="PTHR34219">
    <property type="entry name" value="IRON-REGULATED INNER MEMBRANE PROTEIN-RELATED"/>
    <property type="match status" value="1"/>
</dbReference>
<accession>A0A934KMT8</accession>
<keyword evidence="1" id="KW-1133">Transmembrane helix</keyword>
<keyword evidence="1" id="KW-0472">Membrane</keyword>
<comment type="caution">
    <text evidence="2">The sequence shown here is derived from an EMBL/GenBank/DDBJ whole genome shotgun (WGS) entry which is preliminary data.</text>
</comment>
<gene>
    <name evidence="2" type="ORF">JEM65_08185</name>
</gene>
<reference evidence="2 3" key="1">
    <citation type="submission" date="2020-09" db="EMBL/GenBank/DDBJ databases">
        <title>Draft genome of Gelidibacter salicanalis PAMC21136.</title>
        <authorList>
            <person name="Park H."/>
        </authorList>
    </citation>
    <scope>NUCLEOTIDE SEQUENCE [LARGE SCALE GENOMIC DNA]</scope>
    <source>
        <strain evidence="2 3">PAMC21136</strain>
    </source>
</reference>
<dbReference type="InterPro" id="IPR005625">
    <property type="entry name" value="PepSY-ass_TM"/>
</dbReference>
<name>A0A934KMT8_9FLAO</name>
<dbReference type="RefSeq" id="WP_199598462.1">
    <property type="nucleotide sequence ID" value="NZ_JAEHJZ010000018.1"/>
</dbReference>
<keyword evidence="3" id="KW-1185">Reference proteome</keyword>
<evidence type="ECO:0000313" key="2">
    <source>
        <dbReference type="EMBL" id="MBJ7880624.1"/>
    </source>
</evidence>
<evidence type="ECO:0000313" key="3">
    <source>
        <dbReference type="Proteomes" id="UP000662373"/>
    </source>
</evidence>
<sequence>MKPLSKIVKKIHLYLGLSCGILVSISGLTGAMYVWQPELAAALNPKLLQVESIGMVSEETLLKTAFALYEKHQDSVVKLFLPYREQQTISVVYTNGRTLYYHPENGMVLGQKSASISFFENLLNIHRTLGVPKVGKYIVGGSAVLFSLFLLTSGLFLWWKKYRSNFGKGVKIKWKRNKKKLNYDIHKTLGILFLVPLTFMAFSGGYFTYNTYYKKGFTVMDGFAANSKLDTLLQENDHFSVKTLLNNPDENYALRAIYFPENSTGTYQFRYIKERKVVPGLRKTKELKLGNNGVISSTTSFESDLLSAQIVAQMYPIHTGEITGLLGRILVFISGFVPVILFITGFRYYYFRTYKKNNGKKERKN</sequence>
<feature type="transmembrane region" description="Helical" evidence="1">
    <location>
        <begin position="188"/>
        <end position="209"/>
    </location>
</feature>
<feature type="transmembrane region" description="Helical" evidence="1">
    <location>
        <begin position="12"/>
        <end position="35"/>
    </location>
</feature>